<dbReference type="InterPro" id="IPR004506">
    <property type="entry name" value="MnmA-like"/>
</dbReference>
<feature type="active site" description="Nucleophile" evidence="11">
    <location>
        <position position="92"/>
    </location>
</feature>
<comment type="catalytic activity">
    <reaction evidence="9 11">
        <text>S-sulfanyl-L-cysteinyl-[protein] + uridine(34) in tRNA + AH2 + ATP = 2-thiouridine(34) in tRNA + L-cysteinyl-[protein] + A + AMP + diphosphate + H(+)</text>
        <dbReference type="Rhea" id="RHEA:47032"/>
        <dbReference type="Rhea" id="RHEA-COMP:10131"/>
        <dbReference type="Rhea" id="RHEA-COMP:11726"/>
        <dbReference type="Rhea" id="RHEA-COMP:11727"/>
        <dbReference type="Rhea" id="RHEA-COMP:11728"/>
        <dbReference type="ChEBI" id="CHEBI:13193"/>
        <dbReference type="ChEBI" id="CHEBI:15378"/>
        <dbReference type="ChEBI" id="CHEBI:17499"/>
        <dbReference type="ChEBI" id="CHEBI:29950"/>
        <dbReference type="ChEBI" id="CHEBI:30616"/>
        <dbReference type="ChEBI" id="CHEBI:33019"/>
        <dbReference type="ChEBI" id="CHEBI:61963"/>
        <dbReference type="ChEBI" id="CHEBI:65315"/>
        <dbReference type="ChEBI" id="CHEBI:87170"/>
        <dbReference type="ChEBI" id="CHEBI:456215"/>
        <dbReference type="EC" id="2.8.1.13"/>
    </reaction>
</comment>
<keyword evidence="4 11" id="KW-0819">tRNA processing</keyword>
<dbReference type="InterPro" id="IPR046884">
    <property type="entry name" value="MnmA-like_central"/>
</dbReference>
<protein>
    <recommendedName>
        <fullName evidence="11">tRNA-specific 2-thiouridylase MnmA</fullName>
        <ecNumber evidence="11">2.8.1.13</ecNumber>
    </recommendedName>
</protein>
<dbReference type="EC" id="2.8.1.13" evidence="11"/>
<dbReference type="GO" id="GO:0002143">
    <property type="term" value="P:tRNA wobble position uridine thiolation"/>
    <property type="evidence" value="ECO:0007669"/>
    <property type="project" value="TreeGrafter"/>
</dbReference>
<evidence type="ECO:0000256" key="2">
    <source>
        <dbReference type="ARBA" id="ARBA00022555"/>
    </source>
</evidence>
<evidence type="ECO:0000256" key="8">
    <source>
        <dbReference type="ARBA" id="ARBA00023157"/>
    </source>
</evidence>
<evidence type="ECO:0000256" key="6">
    <source>
        <dbReference type="ARBA" id="ARBA00022840"/>
    </source>
</evidence>
<dbReference type="GO" id="GO:0005524">
    <property type="term" value="F:ATP binding"/>
    <property type="evidence" value="ECO:0007669"/>
    <property type="project" value="UniProtKB-KW"/>
</dbReference>
<evidence type="ECO:0000256" key="4">
    <source>
        <dbReference type="ARBA" id="ARBA00022694"/>
    </source>
</evidence>
<dbReference type="NCBIfam" id="NF001138">
    <property type="entry name" value="PRK00143.1"/>
    <property type="match status" value="1"/>
</dbReference>
<dbReference type="Pfam" id="PF20258">
    <property type="entry name" value="tRNA_Me_trans_C"/>
    <property type="match status" value="1"/>
</dbReference>
<sequence length="346" mass="38086">MSKKALIAMSGGVDSSVAALLMKNAGYDCIGAMMRLWGGANAQDEKDAAAVAKRLDIPFYTFDLQSEFQNRVINKFIQTYESGATPNPCLDCNRYLKFGALYEKARELGCEYIATGHYVICAQDKKSGRYLIKKAADPAKDQSYVLYSLSQEILSHCVFPLGTRTKSEIRAIAEENGFVNSRKKESQDICFVPDGDYAAFIERETGKTYPPGDFVTVSGEKVGTHNGMIRYTIGQRKGLGVSYRVPLYVCGKDTEHNRVILTEGEELFSREVTAGDINLISVPEIQDGMRVLARTRYNMKEQPATAYQPDANTIKVVFDTPQRAAAPGQALVLYSGKTVVGGGTIR</sequence>
<evidence type="ECO:0000256" key="11">
    <source>
        <dbReference type="HAMAP-Rule" id="MF_00144"/>
    </source>
</evidence>
<dbReference type="Gene3D" id="2.40.30.10">
    <property type="entry name" value="Translation factors"/>
    <property type="match status" value="1"/>
</dbReference>
<accession>A0A9D2MJM8</accession>
<dbReference type="Proteomes" id="UP000823877">
    <property type="component" value="Unassembled WGS sequence"/>
</dbReference>
<evidence type="ECO:0000256" key="7">
    <source>
        <dbReference type="ARBA" id="ARBA00022884"/>
    </source>
</evidence>
<dbReference type="PANTHER" id="PTHR11933">
    <property type="entry name" value="TRNA 5-METHYLAMINOMETHYL-2-THIOURIDYLATE -METHYLTRANSFERASE"/>
    <property type="match status" value="1"/>
</dbReference>
<keyword evidence="7 11" id="KW-0694">RNA-binding</keyword>
<evidence type="ECO:0000256" key="1">
    <source>
        <dbReference type="ARBA" id="ARBA00022490"/>
    </source>
</evidence>
<comment type="similarity">
    <text evidence="11">Belongs to the MnmA/TRMU family.</text>
</comment>
<dbReference type="EMBL" id="DWXN01000008">
    <property type="protein sequence ID" value="HJB74733.1"/>
    <property type="molecule type" value="Genomic_DNA"/>
</dbReference>
<feature type="binding site" evidence="11">
    <location>
        <position position="116"/>
    </location>
    <ligand>
        <name>ATP</name>
        <dbReference type="ChEBI" id="CHEBI:30616"/>
    </ligand>
</feature>
<feature type="domain" description="tRNA-specific 2-thiouridylase MnmA-like C-terminal" evidence="12">
    <location>
        <begin position="270"/>
        <end position="345"/>
    </location>
</feature>
<feature type="domain" description="tRNA-specific 2-thiouridylase MnmA-like central" evidence="13">
    <location>
        <begin position="199"/>
        <end position="261"/>
    </location>
</feature>
<comment type="caution">
    <text evidence="14">The sequence shown here is derived from an EMBL/GenBank/DDBJ whole genome shotgun (WGS) entry which is preliminary data.</text>
</comment>
<evidence type="ECO:0000259" key="12">
    <source>
        <dbReference type="Pfam" id="PF20258"/>
    </source>
</evidence>
<dbReference type="AlphaFoldDB" id="A0A9D2MJM8"/>
<keyword evidence="5 11" id="KW-0547">Nucleotide-binding</keyword>
<dbReference type="Gene3D" id="3.40.50.620">
    <property type="entry name" value="HUPs"/>
    <property type="match status" value="1"/>
</dbReference>
<dbReference type="Pfam" id="PF20259">
    <property type="entry name" value="tRNA_Me_trans_M"/>
    <property type="match status" value="1"/>
</dbReference>
<dbReference type="InterPro" id="IPR014729">
    <property type="entry name" value="Rossmann-like_a/b/a_fold"/>
</dbReference>
<feature type="site" description="Interaction with tRNA" evidence="11">
    <location>
        <position position="329"/>
    </location>
</feature>
<evidence type="ECO:0000256" key="9">
    <source>
        <dbReference type="ARBA" id="ARBA00051542"/>
    </source>
</evidence>
<dbReference type="InterPro" id="IPR023382">
    <property type="entry name" value="MnmA-like_central_sf"/>
</dbReference>
<proteinExistence type="inferred from homology"/>
<dbReference type="CDD" id="cd01998">
    <property type="entry name" value="MnmA_TRMU-like"/>
    <property type="match status" value="1"/>
</dbReference>
<feature type="binding site" evidence="11">
    <location>
        <position position="34"/>
    </location>
    <ligand>
        <name>ATP</name>
        <dbReference type="ChEBI" id="CHEBI:30616"/>
    </ligand>
</feature>
<dbReference type="GO" id="GO:0103016">
    <property type="term" value="F:tRNA-uridine 2-sulfurtransferase activity"/>
    <property type="evidence" value="ECO:0007669"/>
    <property type="project" value="UniProtKB-EC"/>
</dbReference>
<gene>
    <name evidence="11 14" type="primary">mnmA</name>
    <name evidence="14" type="ORF">IAA37_03560</name>
</gene>
<dbReference type="Gene3D" id="2.30.30.280">
    <property type="entry name" value="Adenine nucleotide alpha hydrolases-like domains"/>
    <property type="match status" value="1"/>
</dbReference>
<evidence type="ECO:0000256" key="3">
    <source>
        <dbReference type="ARBA" id="ARBA00022679"/>
    </source>
</evidence>
<organism evidence="14 15">
    <name type="scientific">Candidatus Eubacterium faecale</name>
    <dbReference type="NCBI Taxonomy" id="2838568"/>
    <lineage>
        <taxon>Bacteria</taxon>
        <taxon>Bacillati</taxon>
        <taxon>Bacillota</taxon>
        <taxon>Clostridia</taxon>
        <taxon>Eubacteriales</taxon>
        <taxon>Eubacteriaceae</taxon>
        <taxon>Eubacterium</taxon>
    </lineage>
</organism>
<evidence type="ECO:0000256" key="5">
    <source>
        <dbReference type="ARBA" id="ARBA00022741"/>
    </source>
</evidence>
<evidence type="ECO:0000313" key="15">
    <source>
        <dbReference type="Proteomes" id="UP000823877"/>
    </source>
</evidence>
<evidence type="ECO:0000259" key="13">
    <source>
        <dbReference type="Pfam" id="PF20259"/>
    </source>
</evidence>
<comment type="caution">
    <text evidence="11">Lacks conserved residue(s) required for the propagation of feature annotation.</text>
</comment>
<keyword evidence="6 11" id="KW-0067">ATP-binding</keyword>
<dbReference type="PANTHER" id="PTHR11933:SF5">
    <property type="entry name" value="MITOCHONDRIAL TRNA-SPECIFIC 2-THIOURIDYLASE 1"/>
    <property type="match status" value="1"/>
</dbReference>
<evidence type="ECO:0000256" key="10">
    <source>
        <dbReference type="ARBA" id="ARBA00056575"/>
    </source>
</evidence>
<feature type="site" description="Interaction with tRNA" evidence="11">
    <location>
        <position position="117"/>
    </location>
</feature>
<name>A0A9D2MJM8_9FIRM</name>
<feature type="region of interest" description="Interaction with tRNA" evidence="11">
    <location>
        <begin position="296"/>
        <end position="297"/>
    </location>
</feature>
<dbReference type="Pfam" id="PF03054">
    <property type="entry name" value="tRNA_Me_trans"/>
    <property type="match status" value="1"/>
</dbReference>
<dbReference type="HAMAP" id="MF_00144">
    <property type="entry name" value="tRNA_thiouridyl_MnmA"/>
    <property type="match status" value="1"/>
</dbReference>
<feature type="region of interest" description="Interaction with tRNA" evidence="11">
    <location>
        <begin position="140"/>
        <end position="142"/>
    </location>
</feature>
<dbReference type="NCBIfam" id="TIGR00420">
    <property type="entry name" value="trmU"/>
    <property type="match status" value="1"/>
</dbReference>
<keyword evidence="3 11" id="KW-0808">Transferase</keyword>
<dbReference type="FunFam" id="2.30.30.280:FF:000001">
    <property type="entry name" value="tRNA-specific 2-thiouridylase MnmA"/>
    <property type="match status" value="1"/>
</dbReference>
<feature type="binding site" evidence="11">
    <location>
        <begin position="8"/>
        <end position="15"/>
    </location>
    <ligand>
        <name>ATP</name>
        <dbReference type="ChEBI" id="CHEBI:30616"/>
    </ligand>
</feature>
<comment type="subcellular location">
    <subcellularLocation>
        <location evidence="11">Cytoplasm</location>
    </subcellularLocation>
</comment>
<feature type="active site" description="Cysteine persulfide intermediate" evidence="11">
    <location>
        <position position="190"/>
    </location>
</feature>
<dbReference type="GO" id="GO:0005737">
    <property type="term" value="C:cytoplasm"/>
    <property type="evidence" value="ECO:0007669"/>
    <property type="project" value="UniProtKB-SubCell"/>
</dbReference>
<reference evidence="14" key="1">
    <citation type="journal article" date="2021" name="PeerJ">
        <title>Extensive microbial diversity within the chicken gut microbiome revealed by metagenomics and culture.</title>
        <authorList>
            <person name="Gilroy R."/>
            <person name="Ravi A."/>
            <person name="Getino M."/>
            <person name="Pursley I."/>
            <person name="Horton D.L."/>
            <person name="Alikhan N.F."/>
            <person name="Baker D."/>
            <person name="Gharbi K."/>
            <person name="Hall N."/>
            <person name="Watson M."/>
            <person name="Adriaenssens E.M."/>
            <person name="Foster-Nyarko E."/>
            <person name="Jarju S."/>
            <person name="Secka A."/>
            <person name="Antonio M."/>
            <person name="Oren A."/>
            <person name="Chaudhuri R.R."/>
            <person name="La Ragione R."/>
            <person name="Hildebrand F."/>
            <person name="Pallen M.J."/>
        </authorList>
    </citation>
    <scope>NUCLEOTIDE SEQUENCE</scope>
    <source>
        <strain evidence="14">CHK188-16595</strain>
    </source>
</reference>
<evidence type="ECO:0000313" key="14">
    <source>
        <dbReference type="EMBL" id="HJB74733.1"/>
    </source>
</evidence>
<reference evidence="14" key="2">
    <citation type="submission" date="2021-04" db="EMBL/GenBank/DDBJ databases">
        <authorList>
            <person name="Gilroy R."/>
        </authorList>
    </citation>
    <scope>NUCLEOTIDE SEQUENCE</scope>
    <source>
        <strain evidence="14">CHK188-16595</strain>
    </source>
</reference>
<keyword evidence="8" id="KW-1015">Disulfide bond</keyword>
<dbReference type="GO" id="GO:0000049">
    <property type="term" value="F:tRNA binding"/>
    <property type="evidence" value="ECO:0007669"/>
    <property type="project" value="UniProtKB-KW"/>
</dbReference>
<dbReference type="SUPFAM" id="SSF52402">
    <property type="entry name" value="Adenine nucleotide alpha hydrolases-like"/>
    <property type="match status" value="1"/>
</dbReference>
<keyword evidence="2 11" id="KW-0820">tRNA-binding</keyword>
<keyword evidence="1 11" id="KW-0963">Cytoplasm</keyword>
<comment type="function">
    <text evidence="10 11">Catalyzes the 2-thiolation of uridine at the wobble position (U34) of tRNA, leading to the formation of s(2)U34.</text>
</comment>
<dbReference type="InterPro" id="IPR046885">
    <property type="entry name" value="MnmA-like_C"/>
</dbReference>